<dbReference type="Pfam" id="PF05548">
    <property type="entry name" value="Peptidase_M11"/>
    <property type="match status" value="1"/>
</dbReference>
<name>A0A1E7ENT2_9STRA</name>
<evidence type="ECO:0000313" key="3">
    <source>
        <dbReference type="EMBL" id="OEU07514.1"/>
    </source>
</evidence>
<organism evidence="3 4">
    <name type="scientific">Fragilariopsis cylindrus CCMP1102</name>
    <dbReference type="NCBI Taxonomy" id="635003"/>
    <lineage>
        <taxon>Eukaryota</taxon>
        <taxon>Sar</taxon>
        <taxon>Stramenopiles</taxon>
        <taxon>Ochrophyta</taxon>
        <taxon>Bacillariophyta</taxon>
        <taxon>Bacillariophyceae</taxon>
        <taxon>Bacillariophycidae</taxon>
        <taxon>Bacillariales</taxon>
        <taxon>Bacillariaceae</taxon>
        <taxon>Fragilariopsis</taxon>
    </lineage>
</organism>
<evidence type="ECO:0000256" key="1">
    <source>
        <dbReference type="SAM" id="MobiDB-lite"/>
    </source>
</evidence>
<gene>
    <name evidence="3" type="ORF">FRACYDRAFT_250936</name>
</gene>
<accession>A0A1E7ENT2</accession>
<dbReference type="OrthoDB" id="48545at2759"/>
<proteinExistence type="predicted"/>
<evidence type="ECO:0000259" key="2">
    <source>
        <dbReference type="Pfam" id="PF05548"/>
    </source>
</evidence>
<feature type="domain" description="Peptidase M11 gametolysin" evidence="2">
    <location>
        <begin position="2"/>
        <end position="51"/>
    </location>
</feature>
<dbReference type="AlphaFoldDB" id="A0A1E7ENT2"/>
<keyword evidence="4" id="KW-1185">Reference proteome</keyword>
<dbReference type="InterPro" id="IPR008752">
    <property type="entry name" value="Peptidase_M11"/>
</dbReference>
<protein>
    <recommendedName>
        <fullName evidence="2">Peptidase M11 gametolysin domain-containing protein</fullName>
    </recommendedName>
</protein>
<dbReference type="Proteomes" id="UP000095751">
    <property type="component" value="Unassembled WGS sequence"/>
</dbReference>
<feature type="region of interest" description="Disordered" evidence="1">
    <location>
        <begin position="189"/>
        <end position="208"/>
    </location>
</feature>
<dbReference type="KEGG" id="fcy:FRACYDRAFT_250936"/>
<dbReference type="Gene3D" id="2.60.120.260">
    <property type="entry name" value="Galactose-binding domain-like"/>
    <property type="match status" value="1"/>
</dbReference>
<reference evidence="3 4" key="1">
    <citation type="submission" date="2016-09" db="EMBL/GenBank/DDBJ databases">
        <title>Extensive genetic diversity and differential bi-allelic expression allows diatom success in the polar Southern Ocean.</title>
        <authorList>
            <consortium name="DOE Joint Genome Institute"/>
            <person name="Mock T."/>
            <person name="Otillar R.P."/>
            <person name="Strauss J."/>
            <person name="Dupont C."/>
            <person name="Frickenhaus S."/>
            <person name="Maumus F."/>
            <person name="Mcmullan M."/>
            <person name="Sanges R."/>
            <person name="Schmutz J."/>
            <person name="Toseland A."/>
            <person name="Valas R."/>
            <person name="Veluchamy A."/>
            <person name="Ward B.J."/>
            <person name="Allen A."/>
            <person name="Barry K."/>
            <person name="Falciatore A."/>
            <person name="Ferrante M."/>
            <person name="Fortunato A.E."/>
            <person name="Gloeckner G."/>
            <person name="Gruber A."/>
            <person name="Hipkin R."/>
            <person name="Janech M."/>
            <person name="Kroth P."/>
            <person name="Leese F."/>
            <person name="Lindquist E."/>
            <person name="Lyon B.R."/>
            <person name="Martin J."/>
            <person name="Mayer C."/>
            <person name="Parker M."/>
            <person name="Quesneville H."/>
            <person name="Raymond J."/>
            <person name="Uhlig C."/>
            <person name="Valentin K.U."/>
            <person name="Worden A.Z."/>
            <person name="Armbrust E.V."/>
            <person name="Bowler C."/>
            <person name="Green B."/>
            <person name="Moulton V."/>
            <person name="Van Oosterhout C."/>
            <person name="Grigoriev I."/>
        </authorList>
    </citation>
    <scope>NUCLEOTIDE SEQUENCE [LARGE SCALE GENOMIC DNA]</scope>
    <source>
        <strain evidence="3 4">CCMP1102</strain>
    </source>
</reference>
<evidence type="ECO:0000313" key="4">
    <source>
        <dbReference type="Proteomes" id="UP000095751"/>
    </source>
</evidence>
<dbReference type="EMBL" id="KV784385">
    <property type="protein sequence ID" value="OEU07514.1"/>
    <property type="molecule type" value="Genomic_DNA"/>
</dbReference>
<dbReference type="InParanoid" id="A0A1E7ENT2"/>
<feature type="compositionally biased region" description="Polar residues" evidence="1">
    <location>
        <begin position="189"/>
        <end position="202"/>
    </location>
</feature>
<sequence length="372" mass="41421">MGHNLGLAHSSKDDISYGDKSGMMGYSYNRDNGPLQCFNPAKSFVLGWYEDKVIEVDPFEGTWTGSLVGVTEYGDIDTQNSYIVVKIKTGGEKDLFVGYNRKKGMNSGVELAGDNIVIVEQEPGYSKSDFKGSLSSDIPTKTFYNLGGSGKNLVVDFIDHGSSIDEAVVAIYFDNCIYPSCCEGPMCNSTPAESPQPNTLQPTPSPTRKRMYSVYKPSKQNKPQKLLLENFRSGLGTFNADGTRVDRAIFESILTAQFQMKSDQLPRMTTELDLEGNSLIQVYFWYNAEMMQSSEGFSLQYSTSDDDTWSDIGKWRFRKEFNELNKWNRINAATFAVTEGTTSVRVRFKGDATEASDSVFYIAGVSIYGTKQ</sequence>